<dbReference type="Pfam" id="PF01546">
    <property type="entry name" value="Peptidase_M20"/>
    <property type="match status" value="1"/>
</dbReference>
<evidence type="ECO:0000313" key="6">
    <source>
        <dbReference type="EMBL" id="PSL00367.1"/>
    </source>
</evidence>
<evidence type="ECO:0000256" key="1">
    <source>
        <dbReference type="ARBA" id="ARBA00001947"/>
    </source>
</evidence>
<feature type="domain" description="Peptidase M20 dimerisation" evidence="5">
    <location>
        <begin position="177"/>
        <end position="283"/>
    </location>
</feature>
<accession>A0A2P8DT25</accession>
<dbReference type="SUPFAM" id="SSF53187">
    <property type="entry name" value="Zn-dependent exopeptidases"/>
    <property type="match status" value="1"/>
</dbReference>
<evidence type="ECO:0000259" key="5">
    <source>
        <dbReference type="Pfam" id="PF07687"/>
    </source>
</evidence>
<dbReference type="InterPro" id="IPR050072">
    <property type="entry name" value="Peptidase_M20A"/>
</dbReference>
<gene>
    <name evidence="6" type="ORF">CLV30_11627</name>
</gene>
<keyword evidence="4" id="KW-0862">Zinc</keyword>
<keyword evidence="2" id="KW-0479">Metal-binding</keyword>
<dbReference type="InterPro" id="IPR011650">
    <property type="entry name" value="Peptidase_M20_dimer"/>
</dbReference>
<proteinExistence type="predicted"/>
<reference evidence="6 7" key="1">
    <citation type="submission" date="2018-03" db="EMBL/GenBank/DDBJ databases">
        <title>Genomic Encyclopedia of Archaeal and Bacterial Type Strains, Phase II (KMG-II): from individual species to whole genera.</title>
        <authorList>
            <person name="Goeker M."/>
        </authorList>
    </citation>
    <scope>NUCLEOTIDE SEQUENCE [LARGE SCALE GENOMIC DNA]</scope>
    <source>
        <strain evidence="6 7">DSM 45211</strain>
    </source>
</reference>
<dbReference type="GO" id="GO:0016787">
    <property type="term" value="F:hydrolase activity"/>
    <property type="evidence" value="ECO:0007669"/>
    <property type="project" value="UniProtKB-KW"/>
</dbReference>
<evidence type="ECO:0000256" key="2">
    <source>
        <dbReference type="ARBA" id="ARBA00022723"/>
    </source>
</evidence>
<name>A0A2P8DT25_9ACTN</name>
<dbReference type="SUPFAM" id="SSF55031">
    <property type="entry name" value="Bacterial exopeptidase dimerisation domain"/>
    <property type="match status" value="1"/>
</dbReference>
<keyword evidence="7" id="KW-1185">Reference proteome</keyword>
<comment type="caution">
    <text evidence="6">The sequence shown here is derived from an EMBL/GenBank/DDBJ whole genome shotgun (WGS) entry which is preliminary data.</text>
</comment>
<evidence type="ECO:0000313" key="7">
    <source>
        <dbReference type="Proteomes" id="UP000243528"/>
    </source>
</evidence>
<comment type="cofactor">
    <cofactor evidence="1">
        <name>Zn(2+)</name>
        <dbReference type="ChEBI" id="CHEBI:29105"/>
    </cofactor>
</comment>
<dbReference type="Proteomes" id="UP000243528">
    <property type="component" value="Unassembled WGS sequence"/>
</dbReference>
<organism evidence="6 7">
    <name type="scientific">Haloactinopolyspora alba</name>
    <dbReference type="NCBI Taxonomy" id="648780"/>
    <lineage>
        <taxon>Bacteria</taxon>
        <taxon>Bacillati</taxon>
        <taxon>Actinomycetota</taxon>
        <taxon>Actinomycetes</taxon>
        <taxon>Jiangellales</taxon>
        <taxon>Jiangellaceae</taxon>
        <taxon>Haloactinopolyspora</taxon>
    </lineage>
</organism>
<dbReference type="PANTHER" id="PTHR43808:SF32">
    <property type="entry name" value="ARGE_DAPE-RELATED DEACYLASE"/>
    <property type="match status" value="1"/>
</dbReference>
<dbReference type="AlphaFoldDB" id="A0A2P8DT25"/>
<sequence length="393" mass="40972">MDVLDFTRTLVAIDSQNPGVGEREIVAHLREVCATFGLPARVVEPVAGRPNLVVTVDRGPGRHLALSGHVDTKPVGDARDQWHTDPFELTVVDGDAYGLGSSDMKGAVAAMLLAMRRFAEDGPSGSLSLVLTADEEQGSAAGAQALAAGTSMPQIDAMVICEPSGITEPWEAMHLVSRGICCFEIDIRTAQGHSGLSPALGRNAVLVAADVLRAFESFQPTVSEPGRVPCDVTVNSGMLAEGGVAFGTWPGLCTVGVELRLVPGMDRDVVRAEIQSLAEEAAKGAAGVDVRYRPGSLGWMPAVELDPGHDVVAASQRAARRVLGGALAVRGYPGGTDASYFMRDAGIPTVTSLGPGWLSVAHGPNERVGVGQLSQAVDLYEALTGEYLRSGVS</sequence>
<dbReference type="InterPro" id="IPR001261">
    <property type="entry name" value="ArgE/DapE_CS"/>
</dbReference>
<protein>
    <submittedName>
        <fullName evidence="6">Acetylornithine deacetylase/succinyl-diaminopimelate desuccinylase</fullName>
    </submittedName>
</protein>
<dbReference type="Gene3D" id="3.40.630.10">
    <property type="entry name" value="Zn peptidases"/>
    <property type="match status" value="2"/>
</dbReference>
<evidence type="ECO:0000256" key="4">
    <source>
        <dbReference type="ARBA" id="ARBA00022833"/>
    </source>
</evidence>
<evidence type="ECO:0000256" key="3">
    <source>
        <dbReference type="ARBA" id="ARBA00022801"/>
    </source>
</evidence>
<dbReference type="InterPro" id="IPR002933">
    <property type="entry name" value="Peptidase_M20"/>
</dbReference>
<dbReference type="Gene3D" id="3.30.70.360">
    <property type="match status" value="1"/>
</dbReference>
<dbReference type="EMBL" id="PYGE01000016">
    <property type="protein sequence ID" value="PSL00367.1"/>
    <property type="molecule type" value="Genomic_DNA"/>
</dbReference>
<dbReference type="GO" id="GO:0046872">
    <property type="term" value="F:metal ion binding"/>
    <property type="evidence" value="ECO:0007669"/>
    <property type="project" value="UniProtKB-KW"/>
</dbReference>
<dbReference type="PANTHER" id="PTHR43808">
    <property type="entry name" value="ACETYLORNITHINE DEACETYLASE"/>
    <property type="match status" value="1"/>
</dbReference>
<keyword evidence="3" id="KW-0378">Hydrolase</keyword>
<dbReference type="PROSITE" id="PS00759">
    <property type="entry name" value="ARGE_DAPE_CPG2_2"/>
    <property type="match status" value="1"/>
</dbReference>
<dbReference type="Pfam" id="PF07687">
    <property type="entry name" value="M20_dimer"/>
    <property type="match status" value="1"/>
</dbReference>
<dbReference type="InterPro" id="IPR036264">
    <property type="entry name" value="Bact_exopeptidase_dim_dom"/>
</dbReference>